<evidence type="ECO:0000313" key="4">
    <source>
        <dbReference type="Proteomes" id="UP001281761"/>
    </source>
</evidence>
<keyword evidence="2" id="KW-1133">Transmembrane helix</keyword>
<proteinExistence type="predicted"/>
<organism evidence="3 4">
    <name type="scientific">Blattamonas nauphoetae</name>
    <dbReference type="NCBI Taxonomy" id="2049346"/>
    <lineage>
        <taxon>Eukaryota</taxon>
        <taxon>Metamonada</taxon>
        <taxon>Preaxostyla</taxon>
        <taxon>Oxymonadida</taxon>
        <taxon>Blattamonas</taxon>
    </lineage>
</organism>
<dbReference type="Proteomes" id="UP001281761">
    <property type="component" value="Unassembled WGS sequence"/>
</dbReference>
<feature type="region of interest" description="Disordered" evidence="1">
    <location>
        <begin position="282"/>
        <end position="303"/>
    </location>
</feature>
<name>A0ABQ9Y5N0_9EUKA</name>
<keyword evidence="4" id="KW-1185">Reference proteome</keyword>
<reference evidence="3 4" key="1">
    <citation type="journal article" date="2022" name="bioRxiv">
        <title>Genomics of Preaxostyla Flagellates Illuminates Evolutionary Transitions and the Path Towards Mitochondrial Loss.</title>
        <authorList>
            <person name="Novak L.V.F."/>
            <person name="Treitli S.C."/>
            <person name="Pyrih J."/>
            <person name="Halakuc P."/>
            <person name="Pipaliya S.V."/>
            <person name="Vacek V."/>
            <person name="Brzon O."/>
            <person name="Soukal P."/>
            <person name="Eme L."/>
            <person name="Dacks J.B."/>
            <person name="Karnkowska A."/>
            <person name="Elias M."/>
            <person name="Hampl V."/>
        </authorList>
    </citation>
    <scope>NUCLEOTIDE SEQUENCE [LARGE SCALE GENOMIC DNA]</scope>
    <source>
        <strain evidence="3">NAU3</strain>
        <tissue evidence="3">Gut</tissue>
    </source>
</reference>
<evidence type="ECO:0000313" key="3">
    <source>
        <dbReference type="EMBL" id="KAK2959046.1"/>
    </source>
</evidence>
<keyword evidence="2" id="KW-0812">Transmembrane</keyword>
<gene>
    <name evidence="3" type="ORF">BLNAU_6062</name>
</gene>
<evidence type="ECO:0000256" key="1">
    <source>
        <dbReference type="SAM" id="MobiDB-lite"/>
    </source>
</evidence>
<protein>
    <submittedName>
        <fullName evidence="3">Uncharacterized protein</fullName>
    </submittedName>
</protein>
<feature type="compositionally biased region" description="Basic and acidic residues" evidence="1">
    <location>
        <begin position="105"/>
        <end position="120"/>
    </location>
</feature>
<feature type="transmembrane region" description="Helical" evidence="2">
    <location>
        <begin position="12"/>
        <end position="31"/>
    </location>
</feature>
<dbReference type="EMBL" id="JARBJD010000033">
    <property type="protein sequence ID" value="KAK2959046.1"/>
    <property type="molecule type" value="Genomic_DNA"/>
</dbReference>
<accession>A0ABQ9Y5N0</accession>
<comment type="caution">
    <text evidence="3">The sequence shown here is derived from an EMBL/GenBank/DDBJ whole genome shotgun (WGS) entry which is preliminary data.</text>
</comment>
<evidence type="ECO:0000256" key="2">
    <source>
        <dbReference type="SAM" id="Phobius"/>
    </source>
</evidence>
<sequence>MQTVRCRHRPRTRLGILFSLFFIILSSSLWFSSFCSDLICVWSLLCGGSLSSMEMEGVLSSGIVERLCTRIESDTREVDLVPTLLVLDRLCSGLKQMISSSSQPRESHGTTNKGKDDQHEPFAMSDRFSLVQRCGFALTRIEQAVVTFGRSLEKVECDEQVRVLQEKVGGMILRHFSSSITSTSPKEIGALGIDLAAVRREMDDRMKHIEKDRDILREEREKERREIKIRENEREISAKKAEEERQREFSRKMKEIEAEREKEKRELEEMRRVNERLIEKGRQQEEKKREEEKKRKEYEERMRKEEERRRNVKEGVAAIEVFQQDKVALEGNVFRKTANGNYHLLSHSFGVVVVRITFIIRGVSGSWSFGVISTDLTEQAKTAQDWFLEMKGGAGWDCHSIYHYSMQNNKGSHSGSACKLGAVGQRVVLEADGREGKRTLKLSQDRETQPVFFSNIPVPFRFVVDPYNRGDSVEIVSSEVLREASMVGGSLEVKMD</sequence>
<feature type="region of interest" description="Disordered" evidence="1">
    <location>
        <begin position="98"/>
        <end position="120"/>
    </location>
</feature>
<keyword evidence="2" id="KW-0472">Membrane</keyword>